<reference evidence="4" key="1">
    <citation type="journal article" date="2017" name="Nat. Ecol. Evol.">
        <title>Genome expansion and lineage-specific genetic innovations in the forest pathogenic fungi Armillaria.</title>
        <authorList>
            <person name="Sipos G."/>
            <person name="Prasanna A.N."/>
            <person name="Walter M.C."/>
            <person name="O'Connor E."/>
            <person name="Balint B."/>
            <person name="Krizsan K."/>
            <person name="Kiss B."/>
            <person name="Hess J."/>
            <person name="Varga T."/>
            <person name="Slot J."/>
            <person name="Riley R."/>
            <person name="Boka B."/>
            <person name="Rigling D."/>
            <person name="Barry K."/>
            <person name="Lee J."/>
            <person name="Mihaltcheva S."/>
            <person name="LaButti K."/>
            <person name="Lipzen A."/>
            <person name="Waldron R."/>
            <person name="Moloney N.M."/>
            <person name="Sperisen C."/>
            <person name="Kredics L."/>
            <person name="Vagvoelgyi C."/>
            <person name="Patrignani A."/>
            <person name="Fitzpatrick D."/>
            <person name="Nagy I."/>
            <person name="Doyle S."/>
            <person name="Anderson J.B."/>
            <person name="Grigoriev I.V."/>
            <person name="Gueldener U."/>
            <person name="Muensterkoetter M."/>
            <person name="Nagy L.G."/>
        </authorList>
    </citation>
    <scope>NUCLEOTIDE SEQUENCE [LARGE SCALE GENOMIC DNA]</scope>
    <source>
        <strain evidence="4">28-4</strain>
    </source>
</reference>
<dbReference type="STRING" id="1076256.A0A2H3BA26"/>
<dbReference type="Proteomes" id="UP000218334">
    <property type="component" value="Unassembled WGS sequence"/>
</dbReference>
<evidence type="ECO:0000313" key="3">
    <source>
        <dbReference type="EMBL" id="PBK59896.1"/>
    </source>
</evidence>
<organism evidence="3 4">
    <name type="scientific">Armillaria solidipes</name>
    <dbReference type="NCBI Taxonomy" id="1076256"/>
    <lineage>
        <taxon>Eukaryota</taxon>
        <taxon>Fungi</taxon>
        <taxon>Dikarya</taxon>
        <taxon>Basidiomycota</taxon>
        <taxon>Agaricomycotina</taxon>
        <taxon>Agaricomycetes</taxon>
        <taxon>Agaricomycetidae</taxon>
        <taxon>Agaricales</taxon>
        <taxon>Marasmiineae</taxon>
        <taxon>Physalacriaceae</taxon>
        <taxon>Armillaria</taxon>
    </lineage>
</organism>
<dbReference type="GO" id="GO:0006281">
    <property type="term" value="P:DNA repair"/>
    <property type="evidence" value="ECO:0007669"/>
    <property type="project" value="UniProtKB-KW"/>
</dbReference>
<keyword evidence="4" id="KW-1185">Reference proteome</keyword>
<dbReference type="AlphaFoldDB" id="A0A2H3BA26"/>
<dbReference type="GO" id="GO:0000723">
    <property type="term" value="P:telomere maintenance"/>
    <property type="evidence" value="ECO:0007669"/>
    <property type="project" value="InterPro"/>
</dbReference>
<keyword evidence="1" id="KW-0067">ATP-binding</keyword>
<dbReference type="InterPro" id="IPR051055">
    <property type="entry name" value="PIF1_helicase"/>
</dbReference>
<accession>A0A2H3BA26</accession>
<dbReference type="GO" id="GO:0006310">
    <property type="term" value="P:DNA recombination"/>
    <property type="evidence" value="ECO:0007669"/>
    <property type="project" value="UniProtKB-KW"/>
</dbReference>
<dbReference type="EC" id="5.6.2.3" evidence="1"/>
<comment type="catalytic activity">
    <reaction evidence="1">
        <text>ATP + H2O = ADP + phosphate + H(+)</text>
        <dbReference type="Rhea" id="RHEA:13065"/>
        <dbReference type="ChEBI" id="CHEBI:15377"/>
        <dbReference type="ChEBI" id="CHEBI:15378"/>
        <dbReference type="ChEBI" id="CHEBI:30616"/>
        <dbReference type="ChEBI" id="CHEBI:43474"/>
        <dbReference type="ChEBI" id="CHEBI:456216"/>
        <dbReference type="EC" id="5.6.2.3"/>
    </reaction>
</comment>
<keyword evidence="1" id="KW-0227">DNA damage</keyword>
<comment type="cofactor">
    <cofactor evidence="1">
        <name>Mg(2+)</name>
        <dbReference type="ChEBI" id="CHEBI:18420"/>
    </cofactor>
</comment>
<protein>
    <recommendedName>
        <fullName evidence="1">ATP-dependent DNA helicase</fullName>
        <ecNumber evidence="1">5.6.2.3</ecNumber>
    </recommendedName>
</protein>
<dbReference type="GO" id="GO:0005524">
    <property type="term" value="F:ATP binding"/>
    <property type="evidence" value="ECO:0007669"/>
    <property type="project" value="UniProtKB-KW"/>
</dbReference>
<sequence length="376" mass="41296">MNKPELPFGGMNMIFAGDFAQLPPAIGGERASLYGPSDGLFASNKKSQETAMGKAIWHQVTTVVILRQNMRQQSQTPDDDKLRGAFTRMRYKMCTKDDIAFLNSRVTGRRTAPRITDKEFRNVSIITALNVHKDEFNCIASARFAQETGQELTVFFSDDTVSSSETDARPVHGSGTRNTITSLSSELQDILWAASPSENDKHIPATLSLCKGMPVMMRVNTATELCMTKGQEGTVYAWKEGIGSHGQRVLATLFVKLSNPPADVHVPSLPTNIVLLIRSSNTITCHLPDDTTLRIARSQVELLPNFAMTDFSSQGKTRPFNPVDLNNCRSHQSYYTALSRTATAAGTLILPVPGNTKSSPINHSKIQGGCSRFLRQ</sequence>
<proteinExistence type="inferred from homology"/>
<evidence type="ECO:0000259" key="2">
    <source>
        <dbReference type="Pfam" id="PF05970"/>
    </source>
</evidence>
<dbReference type="EMBL" id="KZ293495">
    <property type="protein sequence ID" value="PBK59896.1"/>
    <property type="molecule type" value="Genomic_DNA"/>
</dbReference>
<dbReference type="PANTHER" id="PTHR47642">
    <property type="entry name" value="ATP-DEPENDENT DNA HELICASE"/>
    <property type="match status" value="1"/>
</dbReference>
<comment type="similarity">
    <text evidence="1">Belongs to the helicase family.</text>
</comment>
<keyword evidence="1" id="KW-0347">Helicase</keyword>
<keyword evidence="1" id="KW-0233">DNA recombination</keyword>
<evidence type="ECO:0000256" key="1">
    <source>
        <dbReference type="RuleBase" id="RU363044"/>
    </source>
</evidence>
<dbReference type="SUPFAM" id="SSF52540">
    <property type="entry name" value="P-loop containing nucleoside triphosphate hydrolases"/>
    <property type="match status" value="1"/>
</dbReference>
<feature type="non-terminal residue" evidence="3">
    <location>
        <position position="376"/>
    </location>
</feature>
<feature type="domain" description="DNA helicase Pif1-like DEAD-box helicase" evidence="2">
    <location>
        <begin position="5"/>
        <end position="80"/>
    </location>
</feature>
<evidence type="ECO:0000313" key="4">
    <source>
        <dbReference type="Proteomes" id="UP000218334"/>
    </source>
</evidence>
<dbReference type="Pfam" id="PF05970">
    <property type="entry name" value="PIF1"/>
    <property type="match status" value="1"/>
</dbReference>
<keyword evidence="1" id="KW-0378">Hydrolase</keyword>
<name>A0A2H3BA26_9AGAR</name>
<gene>
    <name evidence="3" type="ORF">ARMSODRAFT_898713</name>
</gene>
<dbReference type="InterPro" id="IPR010285">
    <property type="entry name" value="DNA_helicase_pif1-like_DEAD"/>
</dbReference>
<dbReference type="InterPro" id="IPR027417">
    <property type="entry name" value="P-loop_NTPase"/>
</dbReference>
<dbReference type="GO" id="GO:0043139">
    <property type="term" value="F:5'-3' DNA helicase activity"/>
    <property type="evidence" value="ECO:0007669"/>
    <property type="project" value="UniProtKB-EC"/>
</dbReference>
<dbReference type="GO" id="GO:0016787">
    <property type="term" value="F:hydrolase activity"/>
    <property type="evidence" value="ECO:0007669"/>
    <property type="project" value="UniProtKB-KW"/>
</dbReference>
<keyword evidence="1" id="KW-0547">Nucleotide-binding</keyword>
<keyword evidence="1" id="KW-0234">DNA repair</keyword>